<evidence type="ECO:0000313" key="3">
    <source>
        <dbReference type="Proteomes" id="UP000190852"/>
    </source>
</evidence>
<protein>
    <submittedName>
        <fullName evidence="2">Uncharacterized protein</fullName>
    </submittedName>
</protein>
<dbReference type="RefSeq" id="WP_079682466.1">
    <property type="nucleotide sequence ID" value="NZ_FUYQ01000004.1"/>
</dbReference>
<dbReference type="Proteomes" id="UP000190852">
    <property type="component" value="Unassembled WGS sequence"/>
</dbReference>
<name>A0A1T5AN10_9BACT</name>
<accession>A0A1T5AN10</accession>
<reference evidence="3" key="1">
    <citation type="submission" date="2017-02" db="EMBL/GenBank/DDBJ databases">
        <authorList>
            <person name="Varghese N."/>
            <person name="Submissions S."/>
        </authorList>
    </citation>
    <scope>NUCLEOTIDE SEQUENCE [LARGE SCALE GENOMIC DNA]</scope>
    <source>
        <strain evidence="3">DSM 24967</strain>
    </source>
</reference>
<keyword evidence="3" id="KW-1185">Reference proteome</keyword>
<evidence type="ECO:0000256" key="1">
    <source>
        <dbReference type="SAM" id="MobiDB-lite"/>
    </source>
</evidence>
<evidence type="ECO:0000313" key="2">
    <source>
        <dbReference type="EMBL" id="SKB36368.1"/>
    </source>
</evidence>
<proteinExistence type="predicted"/>
<feature type="region of interest" description="Disordered" evidence="1">
    <location>
        <begin position="23"/>
        <end position="52"/>
    </location>
</feature>
<sequence>MKQVQQILELILALAGCFFRKKRSKAARPQDPPVPHPPFDGDEADRGNTCPVRIDPDPGEATAARAANLLGWCLIVTAATAWYINHLV</sequence>
<organism evidence="2 3">
    <name type="scientific">Parabacteroides chartae</name>
    <dbReference type="NCBI Taxonomy" id="1037355"/>
    <lineage>
        <taxon>Bacteria</taxon>
        <taxon>Pseudomonadati</taxon>
        <taxon>Bacteroidota</taxon>
        <taxon>Bacteroidia</taxon>
        <taxon>Bacteroidales</taxon>
        <taxon>Tannerellaceae</taxon>
        <taxon>Parabacteroides</taxon>
    </lineage>
</organism>
<dbReference type="AlphaFoldDB" id="A0A1T5AN10"/>
<dbReference type="EMBL" id="FUYQ01000004">
    <property type="protein sequence ID" value="SKB36368.1"/>
    <property type="molecule type" value="Genomic_DNA"/>
</dbReference>
<gene>
    <name evidence="2" type="ORF">SAMN05660349_00763</name>
</gene>